<accession>A0A0B7MHY7</accession>
<organism evidence="2 3">
    <name type="scientific">Syntrophaceticus schinkii</name>
    <dbReference type="NCBI Taxonomy" id="499207"/>
    <lineage>
        <taxon>Bacteria</taxon>
        <taxon>Bacillati</taxon>
        <taxon>Bacillota</taxon>
        <taxon>Clostridia</taxon>
        <taxon>Thermoanaerobacterales</taxon>
        <taxon>Thermoanaerobacterales Family III. Incertae Sedis</taxon>
        <taxon>Syntrophaceticus</taxon>
    </lineage>
</organism>
<proteinExistence type="predicted"/>
<reference evidence="3" key="1">
    <citation type="submission" date="2015-01" db="EMBL/GenBank/DDBJ databases">
        <authorList>
            <person name="Manzoor Shahid"/>
            <person name="Zubair Saima"/>
        </authorList>
    </citation>
    <scope>NUCLEOTIDE SEQUENCE [LARGE SCALE GENOMIC DNA]</scope>
    <source>
        <strain evidence="3">Sp3</strain>
    </source>
</reference>
<gene>
    <name evidence="2" type="ORF">SSCH_130008</name>
</gene>
<keyword evidence="1" id="KW-0732">Signal</keyword>
<evidence type="ECO:0000313" key="3">
    <source>
        <dbReference type="Proteomes" id="UP000046155"/>
    </source>
</evidence>
<sequence>MARKHRYGLALLLLVALCLIPALSFAQTGTQQDAAETHSYQSDVVQFTGNITIKPDEIIRAMWWP</sequence>
<dbReference type="RefSeq" id="WP_044664133.1">
    <property type="nucleotide sequence ID" value="NZ_CDRZ01000035.1"/>
</dbReference>
<dbReference type="Proteomes" id="UP000046155">
    <property type="component" value="Unassembled WGS sequence"/>
</dbReference>
<feature type="signal peptide" evidence="1">
    <location>
        <begin position="1"/>
        <end position="26"/>
    </location>
</feature>
<dbReference type="AlphaFoldDB" id="A0A0B7MHY7"/>
<protein>
    <submittedName>
        <fullName evidence="2">Uncharacterized protein</fullName>
    </submittedName>
</protein>
<keyword evidence="3" id="KW-1185">Reference proteome</keyword>
<evidence type="ECO:0000256" key="1">
    <source>
        <dbReference type="SAM" id="SignalP"/>
    </source>
</evidence>
<dbReference type="EMBL" id="CDRZ01000035">
    <property type="protein sequence ID" value="CEO87843.1"/>
    <property type="molecule type" value="Genomic_DNA"/>
</dbReference>
<name>A0A0B7MHY7_9FIRM</name>
<evidence type="ECO:0000313" key="2">
    <source>
        <dbReference type="EMBL" id="CEO87843.1"/>
    </source>
</evidence>
<feature type="chain" id="PRO_5039199712" evidence="1">
    <location>
        <begin position="27"/>
        <end position="65"/>
    </location>
</feature>